<dbReference type="STRING" id="311410.LA5095_02587"/>
<dbReference type="AlphaFoldDB" id="A0A0M7AG33"/>
<keyword evidence="3" id="KW-1185">Reference proteome</keyword>
<proteinExistence type="predicted"/>
<dbReference type="Proteomes" id="UP000049983">
    <property type="component" value="Unassembled WGS sequence"/>
</dbReference>
<sequence>MVSRKVRARALAAHMALIALLCSGDTVRALSSNGSPDAYSEIQDDELKNTFLRILSADGESSTGNLVLFHESGDPDNQVVVHVVQDRGIARGTQYPTYVFRTVGELESPDLIFKSHTGTRLYRHDEGIPETGCLLSAENGYSDVCLADVQGNAAPDLPGLRKDFWSDLIKLFGL</sequence>
<keyword evidence="1" id="KW-0732">Signal</keyword>
<evidence type="ECO:0000313" key="3">
    <source>
        <dbReference type="Proteomes" id="UP000049983"/>
    </source>
</evidence>
<feature type="chain" id="PRO_5009788030" evidence="1">
    <location>
        <begin position="22"/>
        <end position="174"/>
    </location>
</feature>
<dbReference type="GeneID" id="97668864"/>
<feature type="signal peptide" evidence="1">
    <location>
        <begin position="1"/>
        <end position="21"/>
    </location>
</feature>
<dbReference type="EMBL" id="CXWC01000002">
    <property type="protein sequence ID" value="CTQ67362.1"/>
    <property type="molecule type" value="Genomic_DNA"/>
</dbReference>
<dbReference type="RefSeq" id="WP_055115420.1">
    <property type="nucleotide sequence ID" value="NZ_CXWA01000002.1"/>
</dbReference>
<protein>
    <submittedName>
        <fullName evidence="2">Uncharacterized protein</fullName>
    </submittedName>
</protein>
<reference evidence="3" key="1">
    <citation type="submission" date="2015-07" db="EMBL/GenBank/DDBJ databases">
        <authorList>
            <person name="Rodrigo-Torres Lidia"/>
            <person name="Arahal R.David."/>
        </authorList>
    </citation>
    <scope>NUCLEOTIDE SEQUENCE [LARGE SCALE GENOMIC DNA]</scope>
    <source>
        <strain evidence="3">CECT 5096</strain>
    </source>
</reference>
<dbReference type="OrthoDB" id="7679097at2"/>
<evidence type="ECO:0000313" key="2">
    <source>
        <dbReference type="EMBL" id="CTQ67362.1"/>
    </source>
</evidence>
<name>A0A0M7AG33_9HYPH</name>
<gene>
    <name evidence="2" type="ORF">LA5096_01443</name>
</gene>
<accession>A0A0M7AG33</accession>
<organism evidence="2 3">
    <name type="scientific">Roseibium album</name>
    <dbReference type="NCBI Taxonomy" id="311410"/>
    <lineage>
        <taxon>Bacteria</taxon>
        <taxon>Pseudomonadati</taxon>
        <taxon>Pseudomonadota</taxon>
        <taxon>Alphaproteobacteria</taxon>
        <taxon>Hyphomicrobiales</taxon>
        <taxon>Stappiaceae</taxon>
        <taxon>Roseibium</taxon>
    </lineage>
</organism>
<evidence type="ECO:0000256" key="1">
    <source>
        <dbReference type="SAM" id="SignalP"/>
    </source>
</evidence>